<reference evidence="2" key="1">
    <citation type="submission" date="2023-02" db="EMBL/GenBank/DDBJ databases">
        <authorList>
            <person name="Palmer J.M."/>
        </authorList>
    </citation>
    <scope>NUCLEOTIDE SEQUENCE</scope>
    <source>
        <strain evidence="2">FW57</strain>
    </source>
</reference>
<feature type="region of interest" description="Disordered" evidence="1">
    <location>
        <begin position="319"/>
        <end position="433"/>
    </location>
</feature>
<feature type="compositionally biased region" description="Acidic residues" evidence="1">
    <location>
        <begin position="417"/>
        <end position="433"/>
    </location>
</feature>
<feature type="region of interest" description="Disordered" evidence="1">
    <location>
        <begin position="189"/>
        <end position="223"/>
    </location>
</feature>
<evidence type="ECO:0000313" key="2">
    <source>
        <dbReference type="EMBL" id="KAG7289621.1"/>
    </source>
</evidence>
<keyword evidence="3" id="KW-1185">Reference proteome</keyword>
<evidence type="ECO:0000313" key="3">
    <source>
        <dbReference type="Proteomes" id="UP001197093"/>
    </source>
</evidence>
<comment type="caution">
    <text evidence="2">The sequence shown here is derived from an EMBL/GenBank/DDBJ whole genome shotgun (WGS) entry which is preliminary data.</text>
</comment>
<dbReference type="AlphaFoldDB" id="A0AAD4I065"/>
<feature type="region of interest" description="Disordered" evidence="1">
    <location>
        <begin position="107"/>
        <end position="175"/>
    </location>
</feature>
<sequence length="560" mass="61969">MYDQAREAIAFYYCALEVHEQYNEACRGKKKARRPSPPTFDDVYLRYAVRVGDGIVRHEAEALCNKWAPFLISHFDKEEELDWTDTPFAKSLRSSRPDVVKRIADVANGLIPPPPPPPPPETQDSEEEEAPPKRRSRSAKASSRNSEVEDERRSLALGRSRSPPQPKPASKAVPRMIETPVPLPEKYRQFTQPASSKSSPAPVDTPKGTLNEPPMAAGDAESESPVDRLLAVLQEIARDTDLNKAAPSKIHNKVFFMCKIRHYSESKHILAYYAKDLLPRLGVEWKGTLGYNWLKNAAQQPWKPTELTNPENIPAQTLRRAKSVPKQDSSANPATTLPPTINLKAIAKKAVHEESEGDSEDYSSTAAPVRGRMSGKNAGLRLVSSTSQKRPRADLDDQANGGRRGRKSAKLSHQSSDEDEEMEDAEDTSDDDVAAGEEMGVGSRLPLPDGAIRVVVHAERIPTTSPKGPDGTWTCEQEGCAYVVRSADEQDAQELIQAHFRDHEAQADKINLAVKESRGHMPINHLLSKIQALGKAALFRKQETVNGEPVPAPVKRRLLI</sequence>
<organism evidence="2 3">
    <name type="scientific">Staphylotrichum longicolle</name>
    <dbReference type="NCBI Taxonomy" id="669026"/>
    <lineage>
        <taxon>Eukaryota</taxon>
        <taxon>Fungi</taxon>
        <taxon>Dikarya</taxon>
        <taxon>Ascomycota</taxon>
        <taxon>Pezizomycotina</taxon>
        <taxon>Sordariomycetes</taxon>
        <taxon>Sordariomycetidae</taxon>
        <taxon>Sordariales</taxon>
        <taxon>Chaetomiaceae</taxon>
        <taxon>Staphylotrichum</taxon>
    </lineage>
</organism>
<protein>
    <submittedName>
        <fullName evidence="2">Uncharacterized protein</fullName>
    </submittedName>
</protein>
<proteinExistence type="predicted"/>
<accession>A0AAD4I065</accession>
<feature type="compositionally biased region" description="Polar residues" evidence="1">
    <location>
        <begin position="189"/>
        <end position="199"/>
    </location>
</feature>
<dbReference type="EMBL" id="JAHCVI010000002">
    <property type="protein sequence ID" value="KAG7289621.1"/>
    <property type="molecule type" value="Genomic_DNA"/>
</dbReference>
<dbReference type="Proteomes" id="UP001197093">
    <property type="component" value="Unassembled WGS sequence"/>
</dbReference>
<feature type="compositionally biased region" description="Polar residues" evidence="1">
    <location>
        <begin position="326"/>
        <end position="339"/>
    </location>
</feature>
<gene>
    <name evidence="2" type="ORF">NEMBOFW57_005992</name>
</gene>
<feature type="compositionally biased region" description="Pro residues" evidence="1">
    <location>
        <begin position="111"/>
        <end position="121"/>
    </location>
</feature>
<name>A0AAD4I065_9PEZI</name>
<evidence type="ECO:0000256" key="1">
    <source>
        <dbReference type="SAM" id="MobiDB-lite"/>
    </source>
</evidence>